<keyword evidence="2" id="KW-1185">Reference proteome</keyword>
<name>A0A2R5G701_9STRA</name>
<gene>
    <name evidence="1" type="ORF">FCC1311_029922</name>
</gene>
<dbReference type="InterPro" id="IPR029069">
    <property type="entry name" value="HotDog_dom_sf"/>
</dbReference>
<dbReference type="InParanoid" id="A0A2R5G701"/>
<evidence type="ECO:0000313" key="2">
    <source>
        <dbReference type="Proteomes" id="UP000241890"/>
    </source>
</evidence>
<dbReference type="EMBL" id="BEYU01000023">
    <property type="protein sequence ID" value="GBG26770.1"/>
    <property type="molecule type" value="Genomic_DNA"/>
</dbReference>
<reference evidence="1 2" key="1">
    <citation type="submission" date="2017-12" db="EMBL/GenBank/DDBJ databases">
        <title>Sequencing, de novo assembly and annotation of complete genome of a new Thraustochytrid species, strain FCC1311.</title>
        <authorList>
            <person name="Sedici K."/>
            <person name="Godart F."/>
            <person name="Aiese Cigliano R."/>
            <person name="Sanseverino W."/>
            <person name="Barakat M."/>
            <person name="Ortet P."/>
            <person name="Marechal E."/>
            <person name="Cagnac O."/>
            <person name="Amato A."/>
        </authorList>
    </citation>
    <scope>NUCLEOTIDE SEQUENCE [LARGE SCALE GENOMIC DNA]</scope>
</reference>
<evidence type="ECO:0008006" key="3">
    <source>
        <dbReference type="Google" id="ProtNLM"/>
    </source>
</evidence>
<protein>
    <recommendedName>
        <fullName evidence="3">Thioesterase domain-containing protein</fullName>
    </recommendedName>
</protein>
<dbReference type="Proteomes" id="UP000241890">
    <property type="component" value="Unassembled WGS sequence"/>
</dbReference>
<organism evidence="1 2">
    <name type="scientific">Hondaea fermentalgiana</name>
    <dbReference type="NCBI Taxonomy" id="2315210"/>
    <lineage>
        <taxon>Eukaryota</taxon>
        <taxon>Sar</taxon>
        <taxon>Stramenopiles</taxon>
        <taxon>Bigyra</taxon>
        <taxon>Labyrinthulomycetes</taxon>
        <taxon>Thraustochytrida</taxon>
        <taxon>Thraustochytriidae</taxon>
        <taxon>Hondaea</taxon>
    </lineage>
</organism>
<accession>A0A2R5G701</accession>
<proteinExistence type="predicted"/>
<sequence length="297" mass="32200">MPRYLLDDDRVELRGDRVLFTRRARGTPGTAHGGSIGAVYLGLVPREGEAVEAFEVVFKAKALVETWTRLQIDADDRAKATFWQDNVLLSEGRLRLVPISATAQPCVSPWQRGRACEEALRSKLPTGTAVSVPDFKVARAITPERLAAGYSHFEFHNKPRMRFQEAVLRADMAAETATTEAVLYVSPKAGSDKAGSDRVSEGALFTALDEVMGATVNMVFAQPLVTGSLQIEFPVPVCFESADASAALLCETSVRRASPGSRRVLVDSSLYALGPNGERDVEVTRGTATFVLLEGKL</sequence>
<dbReference type="AlphaFoldDB" id="A0A2R5G701"/>
<comment type="caution">
    <text evidence="1">The sequence shown here is derived from an EMBL/GenBank/DDBJ whole genome shotgun (WGS) entry which is preliminary data.</text>
</comment>
<evidence type="ECO:0000313" key="1">
    <source>
        <dbReference type="EMBL" id="GBG26770.1"/>
    </source>
</evidence>
<dbReference type="SUPFAM" id="SSF54637">
    <property type="entry name" value="Thioesterase/thiol ester dehydrase-isomerase"/>
    <property type="match status" value="1"/>
</dbReference>
<dbReference type="Gene3D" id="3.10.129.10">
    <property type="entry name" value="Hotdog Thioesterase"/>
    <property type="match status" value="1"/>
</dbReference>